<evidence type="ECO:0000256" key="2">
    <source>
        <dbReference type="ARBA" id="ARBA00009142"/>
    </source>
</evidence>
<evidence type="ECO:0000256" key="6">
    <source>
        <dbReference type="RuleBase" id="RU363041"/>
    </source>
</evidence>
<organism evidence="7 8">
    <name type="scientific">Romboutsia weinsteinii</name>
    <dbReference type="NCBI Taxonomy" id="2020949"/>
    <lineage>
        <taxon>Bacteria</taxon>
        <taxon>Bacillati</taxon>
        <taxon>Bacillota</taxon>
        <taxon>Clostridia</taxon>
        <taxon>Peptostreptococcales</taxon>
        <taxon>Peptostreptococcaceae</taxon>
        <taxon>Romboutsia</taxon>
    </lineage>
</organism>
<dbReference type="Proteomes" id="UP000215694">
    <property type="component" value="Unassembled WGS sequence"/>
</dbReference>
<reference evidence="7 8" key="1">
    <citation type="journal article" date="2017" name="Genome Announc.">
        <title>Draft Genome Sequence of Romboutsia weinsteinii sp. nov. Strain CCRI-19649(T) Isolated from Surface Water.</title>
        <authorList>
            <person name="Maheux A.F."/>
            <person name="Boudreau D.K."/>
            <person name="Berube E."/>
            <person name="Boissinot M."/>
            <person name="Cantin P."/>
            <person name="Raymond F."/>
            <person name="Corbeil J."/>
            <person name="Omar R.F."/>
            <person name="Bergeron M.G."/>
        </authorList>
    </citation>
    <scope>NUCLEOTIDE SEQUENCE [LARGE SCALE GENOMIC DNA]</scope>
    <source>
        <strain evidence="7 8">CCRI-19649</strain>
    </source>
</reference>
<comment type="subcellular location">
    <subcellularLocation>
        <location evidence="6">Cell membrane</location>
        <topology evidence="6">Multi-pass membrane protein</topology>
    </subcellularLocation>
    <subcellularLocation>
        <location evidence="1">Membrane</location>
        <topology evidence="1">Multi-pass membrane protein</topology>
    </subcellularLocation>
</comment>
<feature type="transmembrane region" description="Helical" evidence="6">
    <location>
        <begin position="211"/>
        <end position="232"/>
    </location>
</feature>
<keyword evidence="6" id="KW-1003">Cell membrane</keyword>
<feature type="transmembrane region" description="Helical" evidence="6">
    <location>
        <begin position="12"/>
        <end position="33"/>
    </location>
</feature>
<gene>
    <name evidence="7" type="ORF">CHL78_018850</name>
</gene>
<evidence type="ECO:0000256" key="3">
    <source>
        <dbReference type="ARBA" id="ARBA00022692"/>
    </source>
</evidence>
<keyword evidence="5 6" id="KW-0472">Membrane</keyword>
<dbReference type="Pfam" id="PF01925">
    <property type="entry name" value="TauE"/>
    <property type="match status" value="1"/>
</dbReference>
<keyword evidence="4 6" id="KW-1133">Transmembrane helix</keyword>
<evidence type="ECO:0000313" key="7">
    <source>
        <dbReference type="EMBL" id="RDY25307.1"/>
    </source>
</evidence>
<feature type="transmembrane region" description="Helical" evidence="6">
    <location>
        <begin position="78"/>
        <end position="97"/>
    </location>
</feature>
<proteinExistence type="inferred from homology"/>
<sequence>MVGGECMEFIYFIISAIASLIGAISGIGGGIIIKPLMDSLGTMSVSTLSFLSGCTVLTMSTVSLIRNRKEETKINMDITLYLAIGACIGGILGKELFDKSRMIFGNDSLVGMIQSILLLLINVAIIFYMKNKDKIETHNVEDKKSCVLIGLSLGVLSSFLGIGGGPLNIAAIYYFFSMKPKETAINSLFVIFFSQISSLVRTVLSNDIPEFGIMTLVVMCLGGVLGAIYGGYRSKKMSDDITQQFFAKVLILLVFINIFNIIKFTGASL</sequence>
<comment type="caution">
    <text evidence="7">The sequence shown here is derived from an EMBL/GenBank/DDBJ whole genome shotgun (WGS) entry which is preliminary data.</text>
</comment>
<dbReference type="GO" id="GO:0005886">
    <property type="term" value="C:plasma membrane"/>
    <property type="evidence" value="ECO:0007669"/>
    <property type="project" value="UniProtKB-SubCell"/>
</dbReference>
<evidence type="ECO:0000256" key="5">
    <source>
        <dbReference type="ARBA" id="ARBA00023136"/>
    </source>
</evidence>
<feature type="transmembrane region" description="Helical" evidence="6">
    <location>
        <begin position="149"/>
        <end position="176"/>
    </location>
</feature>
<comment type="similarity">
    <text evidence="2 6">Belongs to the 4-toluene sulfonate uptake permease (TSUP) (TC 2.A.102) family.</text>
</comment>
<accession>A0A371IXT6</accession>
<dbReference type="InterPro" id="IPR051598">
    <property type="entry name" value="TSUP/Inactive_protease-like"/>
</dbReference>
<protein>
    <recommendedName>
        <fullName evidence="6">Probable membrane transporter protein</fullName>
    </recommendedName>
</protein>
<feature type="transmembrane region" description="Helical" evidence="6">
    <location>
        <begin position="109"/>
        <end position="129"/>
    </location>
</feature>
<evidence type="ECO:0000256" key="1">
    <source>
        <dbReference type="ARBA" id="ARBA00004141"/>
    </source>
</evidence>
<evidence type="ECO:0000313" key="8">
    <source>
        <dbReference type="Proteomes" id="UP000215694"/>
    </source>
</evidence>
<dbReference type="PANTHER" id="PTHR43701:SF5">
    <property type="entry name" value="MEMBRANE TRANSPORTER PROTEIN-RELATED"/>
    <property type="match status" value="1"/>
</dbReference>
<dbReference type="InterPro" id="IPR002781">
    <property type="entry name" value="TM_pro_TauE-like"/>
</dbReference>
<name>A0A371IXT6_9FIRM</name>
<keyword evidence="3 6" id="KW-0812">Transmembrane</keyword>
<keyword evidence="8" id="KW-1185">Reference proteome</keyword>
<feature type="transmembrane region" description="Helical" evidence="6">
    <location>
        <begin position="244"/>
        <end position="262"/>
    </location>
</feature>
<feature type="transmembrane region" description="Helical" evidence="6">
    <location>
        <begin position="45"/>
        <end position="66"/>
    </location>
</feature>
<dbReference type="AlphaFoldDB" id="A0A371IXT6"/>
<dbReference type="EMBL" id="NOJY02000086">
    <property type="protein sequence ID" value="RDY25307.1"/>
    <property type="molecule type" value="Genomic_DNA"/>
</dbReference>
<evidence type="ECO:0000256" key="4">
    <source>
        <dbReference type="ARBA" id="ARBA00022989"/>
    </source>
</evidence>
<dbReference type="PANTHER" id="PTHR43701">
    <property type="entry name" value="MEMBRANE TRANSPORTER PROTEIN MJ0441-RELATED"/>
    <property type="match status" value="1"/>
</dbReference>